<dbReference type="Pfam" id="PF07228">
    <property type="entry name" value="SpoIIE"/>
    <property type="match status" value="1"/>
</dbReference>
<dbReference type="EC" id="3.1.3.3" evidence="4"/>
<sequence>MAVLSSSDDSVIKKNYRLSTDPVIIGRHPECSIQIDDGSVSRHHAKVVSVEGAWFLEDLDSRNGTFLNGQAIQKQTRLFDGAIIKICDIAFNFHAGDGATRGDRPTLEERDYSKGLLPRRSSVVLSDDSESHVMSQLDPPSHQMIQTSKVSAEDKLNAITKITHALSEALGRDEMLTQILDFLFDLFSEADRGFIMLKDANGVLKPLGFKTRYAQDDEEIRISRTICQKVMDSKQPILSRDAGKDDRFDTSQSVFDFRIRSIMCAPLLNSKDESIGVVQLDSLRRSIVFKEEDVETLVTITMQASLAIQKADLFEQAQQNRELQADLELAHELQQRFLPQRPPEFQNYEFFSWYRPMQQVGGDYFDYVPLDKDRLGIVVADVVGHGIAAAMLMAKVSAEARFALATSSTPEAAVCMMNKSLSNMNLDRFVTLAVCLLDQRNDSLTIVNAGHMPPIIRRQDGTVETVATKESGVPIGILEDYQYESFTTSLHDGDVAILYTDGINEAMNESDEQLTSEAIVEELKHCPIKTPVGIGENLCTLVNQHMGFRQPIDDICMVCVGKNPS</sequence>
<dbReference type="OrthoDB" id="247273at2"/>
<dbReference type="RefSeq" id="WP_075083337.1">
    <property type="nucleotide sequence ID" value="NZ_CP042912.1"/>
</dbReference>
<feature type="domain" description="PPM-type phosphatase" evidence="3">
    <location>
        <begin position="347"/>
        <end position="562"/>
    </location>
</feature>
<evidence type="ECO:0000313" key="5">
    <source>
        <dbReference type="Proteomes" id="UP000322214"/>
    </source>
</evidence>
<dbReference type="InterPro" id="IPR036457">
    <property type="entry name" value="PPM-type-like_dom_sf"/>
</dbReference>
<dbReference type="InterPro" id="IPR000253">
    <property type="entry name" value="FHA_dom"/>
</dbReference>
<reference evidence="4 5" key="1">
    <citation type="submission" date="2019-08" db="EMBL/GenBank/DDBJ databases">
        <title>Deep-cultivation of Planctomycetes and their phenomic and genomic characterization uncovers novel biology.</title>
        <authorList>
            <person name="Wiegand S."/>
            <person name="Jogler M."/>
            <person name="Boedeker C."/>
            <person name="Pinto D."/>
            <person name="Vollmers J."/>
            <person name="Rivas-Marin E."/>
            <person name="Kohn T."/>
            <person name="Peeters S.H."/>
            <person name="Heuer A."/>
            <person name="Rast P."/>
            <person name="Oberbeckmann S."/>
            <person name="Bunk B."/>
            <person name="Jeske O."/>
            <person name="Meyerdierks A."/>
            <person name="Storesund J.E."/>
            <person name="Kallscheuer N."/>
            <person name="Luecker S."/>
            <person name="Lage O.M."/>
            <person name="Pohl T."/>
            <person name="Merkel B.J."/>
            <person name="Hornburger P."/>
            <person name="Mueller R.-W."/>
            <person name="Bruemmer F."/>
            <person name="Labrenz M."/>
            <person name="Spormann A.M."/>
            <person name="Op den Camp H."/>
            <person name="Overmann J."/>
            <person name="Amann R."/>
            <person name="Jetten M.S.M."/>
            <person name="Mascher T."/>
            <person name="Medema M.H."/>
            <person name="Devos D.P."/>
            <person name="Kaster A.-K."/>
            <person name="Ovreas L."/>
            <person name="Rohde M."/>
            <person name="Galperin M.Y."/>
            <person name="Jogler C."/>
        </authorList>
    </citation>
    <scope>NUCLEOTIDE SEQUENCE [LARGE SCALE GENOMIC DNA]</scope>
    <source>
        <strain evidence="4 5">FC18</strain>
    </source>
</reference>
<dbReference type="Gene3D" id="3.30.450.40">
    <property type="match status" value="1"/>
</dbReference>
<dbReference type="InterPro" id="IPR003018">
    <property type="entry name" value="GAF"/>
</dbReference>
<dbReference type="Pfam" id="PF01590">
    <property type="entry name" value="GAF"/>
    <property type="match status" value="1"/>
</dbReference>
<dbReference type="STRING" id="980251.GCA_001642875_00550"/>
<dbReference type="Gene3D" id="2.60.200.20">
    <property type="match status" value="1"/>
</dbReference>
<evidence type="ECO:0000259" key="3">
    <source>
        <dbReference type="PROSITE" id="PS51746"/>
    </source>
</evidence>
<dbReference type="Proteomes" id="UP000322214">
    <property type="component" value="Chromosome"/>
</dbReference>
<name>A0A5B9PA58_9BACT</name>
<dbReference type="Gene3D" id="3.60.40.10">
    <property type="entry name" value="PPM-type phosphatase domain"/>
    <property type="match status" value="1"/>
</dbReference>
<dbReference type="KEGG" id="mff:MFFC18_31540"/>
<dbReference type="CDD" id="cd00060">
    <property type="entry name" value="FHA"/>
    <property type="match status" value="1"/>
</dbReference>
<dbReference type="GO" id="GO:0016791">
    <property type="term" value="F:phosphatase activity"/>
    <property type="evidence" value="ECO:0007669"/>
    <property type="project" value="TreeGrafter"/>
</dbReference>
<dbReference type="SUPFAM" id="SSF55781">
    <property type="entry name" value="GAF domain-like"/>
    <property type="match status" value="1"/>
</dbReference>
<organism evidence="4 5">
    <name type="scientific">Mariniblastus fucicola</name>
    <dbReference type="NCBI Taxonomy" id="980251"/>
    <lineage>
        <taxon>Bacteria</taxon>
        <taxon>Pseudomonadati</taxon>
        <taxon>Planctomycetota</taxon>
        <taxon>Planctomycetia</taxon>
        <taxon>Pirellulales</taxon>
        <taxon>Pirellulaceae</taxon>
        <taxon>Mariniblastus</taxon>
    </lineage>
</organism>
<evidence type="ECO:0000313" key="4">
    <source>
        <dbReference type="EMBL" id="QEG23258.1"/>
    </source>
</evidence>
<dbReference type="InterPro" id="IPR052016">
    <property type="entry name" value="Bact_Sigma-Reg"/>
</dbReference>
<dbReference type="PANTHER" id="PTHR43156">
    <property type="entry name" value="STAGE II SPORULATION PROTEIN E-RELATED"/>
    <property type="match status" value="1"/>
</dbReference>
<dbReference type="EMBL" id="CP042912">
    <property type="protein sequence ID" value="QEG23258.1"/>
    <property type="molecule type" value="Genomic_DNA"/>
</dbReference>
<proteinExistence type="predicted"/>
<dbReference type="SMART" id="SM00065">
    <property type="entry name" value="GAF"/>
    <property type="match status" value="1"/>
</dbReference>
<dbReference type="AlphaFoldDB" id="A0A5B9PA58"/>
<dbReference type="InterPro" id="IPR008984">
    <property type="entry name" value="SMAD_FHA_dom_sf"/>
</dbReference>
<dbReference type="PROSITE" id="PS50006">
    <property type="entry name" value="FHA_DOMAIN"/>
    <property type="match status" value="1"/>
</dbReference>
<feature type="domain" description="FHA" evidence="2">
    <location>
        <begin position="23"/>
        <end position="72"/>
    </location>
</feature>
<dbReference type="SMART" id="SM00240">
    <property type="entry name" value="FHA"/>
    <property type="match status" value="1"/>
</dbReference>
<dbReference type="InterPro" id="IPR029016">
    <property type="entry name" value="GAF-like_dom_sf"/>
</dbReference>
<gene>
    <name evidence="4" type="primary">rsbU</name>
    <name evidence="4" type="ORF">MFFC18_31540</name>
</gene>
<dbReference type="SUPFAM" id="SSF49879">
    <property type="entry name" value="SMAD/FHA domain"/>
    <property type="match status" value="1"/>
</dbReference>
<keyword evidence="1 4" id="KW-0378">Hydrolase</keyword>
<dbReference type="Pfam" id="PF00498">
    <property type="entry name" value="FHA"/>
    <property type="match status" value="1"/>
</dbReference>
<evidence type="ECO:0000256" key="1">
    <source>
        <dbReference type="ARBA" id="ARBA00022801"/>
    </source>
</evidence>
<dbReference type="PANTHER" id="PTHR43156:SF2">
    <property type="entry name" value="STAGE II SPORULATION PROTEIN E"/>
    <property type="match status" value="1"/>
</dbReference>
<keyword evidence="5" id="KW-1185">Reference proteome</keyword>
<protein>
    <submittedName>
        <fullName evidence="4">Phosphoserine phosphatase RsbU</fullName>
        <ecNumber evidence="4">3.1.3.3</ecNumber>
    </submittedName>
</protein>
<evidence type="ECO:0000259" key="2">
    <source>
        <dbReference type="PROSITE" id="PS50006"/>
    </source>
</evidence>
<dbReference type="InterPro" id="IPR001932">
    <property type="entry name" value="PPM-type_phosphatase-like_dom"/>
</dbReference>
<dbReference type="SUPFAM" id="SSF81606">
    <property type="entry name" value="PP2C-like"/>
    <property type="match status" value="1"/>
</dbReference>
<dbReference type="PROSITE" id="PS51746">
    <property type="entry name" value="PPM_2"/>
    <property type="match status" value="1"/>
</dbReference>
<dbReference type="SMART" id="SM00331">
    <property type="entry name" value="PP2C_SIG"/>
    <property type="match status" value="1"/>
</dbReference>
<accession>A0A5B9PA58</accession>